<dbReference type="EMBL" id="JBICBT010001140">
    <property type="protein sequence ID" value="KAL3081132.1"/>
    <property type="molecule type" value="Genomic_DNA"/>
</dbReference>
<feature type="region of interest" description="Disordered" evidence="1">
    <location>
        <begin position="64"/>
        <end position="87"/>
    </location>
</feature>
<organism evidence="3 4">
    <name type="scientific">Heterodera trifolii</name>
    <dbReference type="NCBI Taxonomy" id="157864"/>
    <lineage>
        <taxon>Eukaryota</taxon>
        <taxon>Metazoa</taxon>
        <taxon>Ecdysozoa</taxon>
        <taxon>Nematoda</taxon>
        <taxon>Chromadorea</taxon>
        <taxon>Rhabditida</taxon>
        <taxon>Tylenchina</taxon>
        <taxon>Tylenchomorpha</taxon>
        <taxon>Tylenchoidea</taxon>
        <taxon>Heteroderidae</taxon>
        <taxon>Heteroderinae</taxon>
        <taxon>Heterodera</taxon>
    </lineage>
</organism>
<evidence type="ECO:0000313" key="3">
    <source>
        <dbReference type="EMBL" id="KAL3081132.1"/>
    </source>
</evidence>
<keyword evidence="2" id="KW-1133">Transmembrane helix</keyword>
<gene>
    <name evidence="3" type="ORF">niasHT_031331</name>
</gene>
<feature type="compositionally biased region" description="Basic and acidic residues" evidence="1">
    <location>
        <begin position="315"/>
        <end position="328"/>
    </location>
</feature>
<dbReference type="AlphaFoldDB" id="A0ABD2IPT6"/>
<dbReference type="Proteomes" id="UP001620626">
    <property type="component" value="Unassembled WGS sequence"/>
</dbReference>
<keyword evidence="2" id="KW-0812">Transmembrane</keyword>
<keyword evidence="4" id="KW-1185">Reference proteome</keyword>
<proteinExistence type="predicted"/>
<comment type="caution">
    <text evidence="3">The sequence shown here is derived from an EMBL/GenBank/DDBJ whole genome shotgun (WGS) entry which is preliminary data.</text>
</comment>
<feature type="region of interest" description="Disordered" evidence="1">
    <location>
        <begin position="307"/>
        <end position="335"/>
    </location>
</feature>
<accession>A0ABD2IPT6</accession>
<evidence type="ECO:0000256" key="1">
    <source>
        <dbReference type="SAM" id="MobiDB-lite"/>
    </source>
</evidence>
<keyword evidence="2" id="KW-0472">Membrane</keyword>
<protein>
    <submittedName>
        <fullName evidence="3">Uncharacterized protein</fullName>
    </submittedName>
</protein>
<evidence type="ECO:0000256" key="2">
    <source>
        <dbReference type="SAM" id="Phobius"/>
    </source>
</evidence>
<evidence type="ECO:0000313" key="4">
    <source>
        <dbReference type="Proteomes" id="UP001620626"/>
    </source>
</evidence>
<feature type="transmembrane region" description="Helical" evidence="2">
    <location>
        <begin position="7"/>
        <end position="27"/>
    </location>
</feature>
<sequence>MLEIRKILNLLVILQLFLGINVLLSTICSTEIVKPTAEVAIASNSNTTPETSIGNAILEFQSQHGRPWRRQKRDKLQSKKLGSKSVKSKLFQSKSGRRVYEELVPEKVEKEAKKTTMQKAKEKFKKTFVSTKRQTFDSSSSTVKDQQIRLALEMAVAQNSDQLVKKKELLKAYLYIELALQIAKNASIDTKNGRDNVLKIKLNKKEEDYKLQKRYHIYDKKNAKESVDDVTKAKRSVKKTIDSLDVIEKKDEKYLFGNFFDLAVRQKSAPFSKEILAREKETVETMGRKDMTAWLDLHSKEHPLLKYAKQQPKQKGNDTKKAEKKKSTNVEPKVVGPDPKKVKAVNEFLLLDAALDREARNLCLNLIFIVPMRNWAAIAKDMDDKEIDNYFIKPLKEKH</sequence>
<reference evidence="3 4" key="1">
    <citation type="submission" date="2024-10" db="EMBL/GenBank/DDBJ databases">
        <authorList>
            <person name="Kim D."/>
        </authorList>
    </citation>
    <scope>NUCLEOTIDE SEQUENCE [LARGE SCALE GENOMIC DNA]</scope>
    <source>
        <strain evidence="3">BH-2024</strain>
    </source>
</reference>
<name>A0ABD2IPT6_9BILA</name>